<keyword evidence="2" id="KW-1185">Reference proteome</keyword>
<dbReference type="Gene3D" id="2.60.40.1120">
    <property type="entry name" value="Carboxypeptidase-like, regulatory domain"/>
    <property type="match status" value="1"/>
</dbReference>
<dbReference type="Proteomes" id="UP000010878">
    <property type="component" value="Chromosome"/>
</dbReference>
<gene>
    <name evidence="1" type="ORF">Natoc_3800</name>
</gene>
<organism evidence="1 2">
    <name type="scientific">Natronococcus occultus SP4</name>
    <dbReference type="NCBI Taxonomy" id="694430"/>
    <lineage>
        <taxon>Archaea</taxon>
        <taxon>Methanobacteriati</taxon>
        <taxon>Methanobacteriota</taxon>
        <taxon>Stenosarchaea group</taxon>
        <taxon>Halobacteria</taxon>
        <taxon>Halobacteriales</taxon>
        <taxon>Natrialbaceae</taxon>
        <taxon>Natronococcus</taxon>
    </lineage>
</organism>
<dbReference type="KEGG" id="nou:Natoc_3800"/>
<accession>L0K2H4</accession>
<dbReference type="GeneID" id="14402729"/>
<dbReference type="HOGENOM" id="CLU_2243803_0_0_2"/>
<evidence type="ECO:0000313" key="2">
    <source>
        <dbReference type="Proteomes" id="UP000010878"/>
    </source>
</evidence>
<protein>
    <submittedName>
        <fullName evidence="1">Uncharacterized protein</fullName>
    </submittedName>
</protein>
<dbReference type="eggNOG" id="arCOG02916">
    <property type="taxonomic scope" value="Archaea"/>
</dbReference>
<proteinExistence type="predicted"/>
<dbReference type="InterPro" id="IPR008969">
    <property type="entry name" value="CarboxyPept-like_regulatory"/>
</dbReference>
<name>L0K2H4_9EURY</name>
<dbReference type="EMBL" id="CP003929">
    <property type="protein sequence ID" value="AGB39507.1"/>
    <property type="molecule type" value="Genomic_DNA"/>
</dbReference>
<reference evidence="1 2" key="1">
    <citation type="submission" date="2012-11" db="EMBL/GenBank/DDBJ databases">
        <title>FINISHED of Natronococcus occultus SP4, DSM 3396.</title>
        <authorList>
            <consortium name="DOE Joint Genome Institute"/>
            <person name="Eisen J."/>
            <person name="Huntemann M."/>
            <person name="Wei C.-L."/>
            <person name="Han J."/>
            <person name="Detter J.C."/>
            <person name="Han C."/>
            <person name="Tapia R."/>
            <person name="Chen A."/>
            <person name="Kyrpides N."/>
            <person name="Mavromatis K."/>
            <person name="Markowitz V."/>
            <person name="Szeto E."/>
            <person name="Ivanova N."/>
            <person name="Mikhailova N."/>
            <person name="Ovchinnikova G."/>
            <person name="Pagani I."/>
            <person name="Pati A."/>
            <person name="Goodwin L."/>
            <person name="Nordberg H.P."/>
            <person name="Cantor M.N."/>
            <person name="Hua S.X."/>
            <person name="Woyke T."/>
            <person name="Eisen J."/>
            <person name="Klenk H.-P."/>
            <person name="Klenk H.-P."/>
        </authorList>
    </citation>
    <scope>NUCLEOTIDE SEQUENCE [LARGE SCALE GENOMIC DNA]</scope>
    <source>
        <strain evidence="1 2">SP4</strain>
    </source>
</reference>
<dbReference type="OrthoDB" id="200409at2157"/>
<sequence>MRTTRSLVLEVDSDEVLLGEPVTIRVRDRLQNPIEGATVSTRQKGVRTDKTGRCQLTFHAPGLWSLTATKPGEGEISYRPATVLLRAVTRPAMARRIRRIAACSQ</sequence>
<dbReference type="RefSeq" id="WP_015322941.1">
    <property type="nucleotide sequence ID" value="NC_019974.1"/>
</dbReference>
<dbReference type="SUPFAM" id="SSF49464">
    <property type="entry name" value="Carboxypeptidase regulatory domain-like"/>
    <property type="match status" value="1"/>
</dbReference>
<evidence type="ECO:0000313" key="1">
    <source>
        <dbReference type="EMBL" id="AGB39507.1"/>
    </source>
</evidence>
<dbReference type="STRING" id="694430.Natoc_3800"/>
<dbReference type="AlphaFoldDB" id="L0K2H4"/>